<evidence type="ECO:0000256" key="5">
    <source>
        <dbReference type="ARBA" id="ARBA00022679"/>
    </source>
</evidence>
<evidence type="ECO:0000256" key="9">
    <source>
        <dbReference type="ARBA" id="ARBA00023012"/>
    </source>
</evidence>
<feature type="transmembrane region" description="Helical" evidence="10">
    <location>
        <begin position="81"/>
        <end position="103"/>
    </location>
</feature>
<dbReference type="Pfam" id="PF02518">
    <property type="entry name" value="HATPase_c"/>
    <property type="match status" value="1"/>
</dbReference>
<dbReference type="Gene3D" id="6.10.340.10">
    <property type="match status" value="1"/>
</dbReference>
<gene>
    <name evidence="13" type="ORF">GCM10012286_46000</name>
</gene>
<dbReference type="EMBL" id="BMNG01000010">
    <property type="protein sequence ID" value="GGO49020.1"/>
    <property type="molecule type" value="Genomic_DNA"/>
</dbReference>
<dbReference type="SMART" id="SM00388">
    <property type="entry name" value="HisKA"/>
    <property type="match status" value="1"/>
</dbReference>
<dbReference type="InterPro" id="IPR003661">
    <property type="entry name" value="HisK_dim/P_dom"/>
</dbReference>
<feature type="transmembrane region" description="Helical" evidence="10">
    <location>
        <begin position="12"/>
        <end position="35"/>
    </location>
</feature>
<dbReference type="PANTHER" id="PTHR45436:SF5">
    <property type="entry name" value="SENSOR HISTIDINE KINASE TRCS"/>
    <property type="match status" value="1"/>
</dbReference>
<keyword evidence="9" id="KW-0902">Two-component regulatory system</keyword>
<dbReference type="Pfam" id="PF00512">
    <property type="entry name" value="HisKA"/>
    <property type="match status" value="1"/>
</dbReference>
<dbReference type="Pfam" id="PF00672">
    <property type="entry name" value="HAMP"/>
    <property type="match status" value="1"/>
</dbReference>
<evidence type="ECO:0000256" key="1">
    <source>
        <dbReference type="ARBA" id="ARBA00000085"/>
    </source>
</evidence>
<dbReference type="SUPFAM" id="SSF47384">
    <property type="entry name" value="Homodimeric domain of signal transducing histidine kinase"/>
    <property type="match status" value="1"/>
</dbReference>
<dbReference type="CDD" id="cd00082">
    <property type="entry name" value="HisKA"/>
    <property type="match status" value="1"/>
</dbReference>
<evidence type="ECO:0000256" key="10">
    <source>
        <dbReference type="SAM" id="Phobius"/>
    </source>
</evidence>
<dbReference type="CDD" id="cd00075">
    <property type="entry name" value="HATPase"/>
    <property type="match status" value="1"/>
</dbReference>
<dbReference type="SMART" id="SM00304">
    <property type="entry name" value="HAMP"/>
    <property type="match status" value="1"/>
</dbReference>
<comment type="subcellular location">
    <subcellularLocation>
        <location evidence="2">Cell membrane</location>
    </subcellularLocation>
</comment>
<evidence type="ECO:0000313" key="13">
    <source>
        <dbReference type="EMBL" id="GGO49020.1"/>
    </source>
</evidence>
<evidence type="ECO:0000256" key="2">
    <source>
        <dbReference type="ARBA" id="ARBA00004236"/>
    </source>
</evidence>
<evidence type="ECO:0000256" key="7">
    <source>
        <dbReference type="ARBA" id="ARBA00022777"/>
    </source>
</evidence>
<accession>A0ABQ2MB22</accession>
<name>A0ABQ2MB22_9ACTN</name>
<dbReference type="InterPro" id="IPR003660">
    <property type="entry name" value="HAMP_dom"/>
</dbReference>
<dbReference type="EC" id="2.7.13.3" evidence="3"/>
<keyword evidence="14" id="KW-1185">Reference proteome</keyword>
<keyword evidence="4" id="KW-0597">Phosphoprotein</keyword>
<dbReference type="Gene3D" id="1.10.287.130">
    <property type="match status" value="1"/>
</dbReference>
<comment type="catalytic activity">
    <reaction evidence="1">
        <text>ATP + protein L-histidine = ADP + protein N-phospho-L-histidine.</text>
        <dbReference type="EC" id="2.7.13.3"/>
    </reaction>
</comment>
<dbReference type="CDD" id="cd06225">
    <property type="entry name" value="HAMP"/>
    <property type="match status" value="1"/>
</dbReference>
<evidence type="ECO:0000313" key="14">
    <source>
        <dbReference type="Proteomes" id="UP000656881"/>
    </source>
</evidence>
<keyword evidence="7 13" id="KW-0418">Kinase</keyword>
<dbReference type="InterPro" id="IPR003594">
    <property type="entry name" value="HATPase_dom"/>
</dbReference>
<dbReference type="InterPro" id="IPR036097">
    <property type="entry name" value="HisK_dim/P_sf"/>
</dbReference>
<dbReference type="InterPro" id="IPR036890">
    <property type="entry name" value="HATPase_C_sf"/>
</dbReference>
<keyword evidence="5" id="KW-0808">Transferase</keyword>
<dbReference type="RefSeq" id="WP_189175445.1">
    <property type="nucleotide sequence ID" value="NZ_BMNG01000010.1"/>
</dbReference>
<dbReference type="GO" id="GO:0016301">
    <property type="term" value="F:kinase activity"/>
    <property type="evidence" value="ECO:0007669"/>
    <property type="project" value="UniProtKB-KW"/>
</dbReference>
<evidence type="ECO:0000256" key="8">
    <source>
        <dbReference type="ARBA" id="ARBA00022989"/>
    </source>
</evidence>
<dbReference type="SUPFAM" id="SSF55874">
    <property type="entry name" value="ATPase domain of HSP90 chaperone/DNA topoisomerase II/histidine kinase"/>
    <property type="match status" value="1"/>
</dbReference>
<dbReference type="PROSITE" id="PS50885">
    <property type="entry name" value="HAMP"/>
    <property type="match status" value="1"/>
</dbReference>
<evidence type="ECO:0000256" key="4">
    <source>
        <dbReference type="ARBA" id="ARBA00022553"/>
    </source>
</evidence>
<dbReference type="PANTHER" id="PTHR45436">
    <property type="entry name" value="SENSOR HISTIDINE KINASE YKOH"/>
    <property type="match status" value="1"/>
</dbReference>
<feature type="domain" description="Histidine kinase" evidence="11">
    <location>
        <begin position="165"/>
        <end position="380"/>
    </location>
</feature>
<evidence type="ECO:0000259" key="12">
    <source>
        <dbReference type="PROSITE" id="PS50885"/>
    </source>
</evidence>
<evidence type="ECO:0000256" key="6">
    <source>
        <dbReference type="ARBA" id="ARBA00022692"/>
    </source>
</evidence>
<evidence type="ECO:0000256" key="3">
    <source>
        <dbReference type="ARBA" id="ARBA00012438"/>
    </source>
</evidence>
<keyword evidence="6 10" id="KW-0812">Transmembrane</keyword>
<dbReference type="Gene3D" id="3.30.565.10">
    <property type="entry name" value="Histidine kinase-like ATPase, C-terminal domain"/>
    <property type="match status" value="1"/>
</dbReference>
<dbReference type="SMART" id="SM00387">
    <property type="entry name" value="HATPase_c"/>
    <property type="match status" value="1"/>
</dbReference>
<dbReference type="SUPFAM" id="SSF158472">
    <property type="entry name" value="HAMP domain-like"/>
    <property type="match status" value="1"/>
</dbReference>
<dbReference type="PROSITE" id="PS50109">
    <property type="entry name" value="HIS_KIN"/>
    <property type="match status" value="1"/>
</dbReference>
<organism evidence="13 14">
    <name type="scientific">Streptomyces lasiicapitis</name>
    <dbReference type="NCBI Taxonomy" id="1923961"/>
    <lineage>
        <taxon>Bacteria</taxon>
        <taxon>Bacillati</taxon>
        <taxon>Actinomycetota</taxon>
        <taxon>Actinomycetes</taxon>
        <taxon>Kitasatosporales</taxon>
        <taxon>Streptomycetaceae</taxon>
        <taxon>Streptomyces</taxon>
    </lineage>
</organism>
<comment type="caution">
    <text evidence="13">The sequence shown here is derived from an EMBL/GenBank/DDBJ whole genome shotgun (WGS) entry which is preliminary data.</text>
</comment>
<keyword evidence="8 10" id="KW-1133">Transmembrane helix</keyword>
<sequence length="408" mass="42916">MRKLRSGTVGRRFTILYAAGFLGSAVALLALTYLMSGTELTSAAPEQPPAERAGLAAAQQHIRDLERQLADAQGQQDRQMLVGSLIALAVMVGVSLLLGRVLAGRVLRPLRLITAATRRISAENLHQRLAVAGPVDEVKELADTVDGLLERLEASFVAQRRFVGNASHELRTPLATMRPSLDVAVAKPAPAAQTLALAGRLRTELDRVDHLLDGFLVLARAQHGTLTDRTPVSLGALAAEALAARADDIAARTLTVDAGLPPDSWTRGSPALLSRMVENLVDNAIVHNEDSGWIRLTTAHDDTEARLVVETGGHVLDQDQVDRLTQPFARLGADRTGPEGSSGLGLSIVAAIVAAHGGRLVLVARPEGGLCVTVALRVTAVPTVSAALPSAAGSQGFAGSQRFDEVTP</sequence>
<evidence type="ECO:0000259" key="11">
    <source>
        <dbReference type="PROSITE" id="PS50109"/>
    </source>
</evidence>
<keyword evidence="10" id="KW-0472">Membrane</keyword>
<protein>
    <recommendedName>
        <fullName evidence="3">histidine kinase</fullName>
        <ecNumber evidence="3">2.7.13.3</ecNumber>
    </recommendedName>
</protein>
<proteinExistence type="predicted"/>
<dbReference type="InterPro" id="IPR050428">
    <property type="entry name" value="TCS_sensor_his_kinase"/>
</dbReference>
<feature type="domain" description="HAMP" evidence="12">
    <location>
        <begin position="104"/>
        <end position="157"/>
    </location>
</feature>
<reference evidence="14" key="1">
    <citation type="journal article" date="2019" name="Int. J. Syst. Evol. Microbiol.">
        <title>The Global Catalogue of Microorganisms (GCM) 10K type strain sequencing project: providing services to taxonomists for standard genome sequencing and annotation.</title>
        <authorList>
            <consortium name="The Broad Institute Genomics Platform"/>
            <consortium name="The Broad Institute Genome Sequencing Center for Infectious Disease"/>
            <person name="Wu L."/>
            <person name="Ma J."/>
        </authorList>
    </citation>
    <scope>NUCLEOTIDE SEQUENCE [LARGE SCALE GENOMIC DNA]</scope>
    <source>
        <strain evidence="14">CGMCC 4.7349</strain>
    </source>
</reference>
<dbReference type="Proteomes" id="UP000656881">
    <property type="component" value="Unassembled WGS sequence"/>
</dbReference>
<dbReference type="InterPro" id="IPR005467">
    <property type="entry name" value="His_kinase_dom"/>
</dbReference>